<feature type="compositionally biased region" description="Acidic residues" evidence="2">
    <location>
        <begin position="52"/>
        <end position="66"/>
    </location>
</feature>
<organism evidence="3 4">
    <name type="scientific">Tunisvirus fontaine2</name>
    <dbReference type="NCBI Taxonomy" id="1421067"/>
    <lineage>
        <taxon>Viruses</taxon>
        <taxon>Varidnaviria</taxon>
        <taxon>Bamfordvirae</taxon>
        <taxon>Nucleocytoviricota</taxon>
        <taxon>Megaviricetes</taxon>
        <taxon>Pimascovirales</taxon>
        <taxon>Pimascovirales incertae sedis</taxon>
        <taxon>Marseilleviridae</taxon>
        <taxon>Losannavirus</taxon>
        <taxon>Losannavirus tunisense</taxon>
    </lineage>
</organism>
<feature type="compositionally biased region" description="Basic and acidic residues" evidence="2">
    <location>
        <begin position="39"/>
        <end position="51"/>
    </location>
</feature>
<name>V9SG40_9VIRU</name>
<feature type="compositionally biased region" description="Acidic residues" evidence="2">
    <location>
        <begin position="1"/>
        <end position="38"/>
    </location>
</feature>
<dbReference type="Proteomes" id="UP000232615">
    <property type="component" value="Segment"/>
</dbReference>
<feature type="region of interest" description="Disordered" evidence="2">
    <location>
        <begin position="1"/>
        <end position="85"/>
    </location>
</feature>
<gene>
    <name evidence="3" type="ORF">TNS_ORF136</name>
</gene>
<evidence type="ECO:0000256" key="1">
    <source>
        <dbReference type="SAM" id="Coils"/>
    </source>
</evidence>
<evidence type="ECO:0000256" key="2">
    <source>
        <dbReference type="SAM" id="MobiDB-lite"/>
    </source>
</evidence>
<dbReference type="EMBL" id="KF483846">
    <property type="protein sequence ID" value="AHC54854.1"/>
    <property type="molecule type" value="Genomic_DNA"/>
</dbReference>
<feature type="coiled-coil region" evidence="1">
    <location>
        <begin position="262"/>
        <end position="390"/>
    </location>
</feature>
<keyword evidence="1" id="KW-0175">Coiled coil</keyword>
<protein>
    <submittedName>
        <fullName evidence="3">Uncharacterized protein</fullName>
    </submittedName>
</protein>
<keyword evidence="4" id="KW-1185">Reference proteome</keyword>
<proteinExistence type="predicted"/>
<reference evidence="3 4" key="1">
    <citation type="journal article" date="2014" name="Arch. Virol.">
        <title>Complete genome sequence of Tunisvirus, a new member of the proposed family Marseilleviridae.</title>
        <authorList>
            <person name="Aherfi S."/>
            <person name="Boughalmi M."/>
            <person name="Pagnier I."/>
            <person name="Fournous G."/>
            <person name="La Scola B."/>
            <person name="Raoult D."/>
            <person name="Colson P."/>
        </authorList>
    </citation>
    <scope>NUCLEOTIDE SEQUENCE [LARGE SCALE GENOMIC DNA]</scope>
    <source>
        <strain evidence="3 4">U484</strain>
    </source>
</reference>
<evidence type="ECO:0000313" key="3">
    <source>
        <dbReference type="EMBL" id="AHC54854.1"/>
    </source>
</evidence>
<sequence length="809" mass="92770">MEREEYEDQSEGELFSEDEGELVEEESEEEKEMSEFEENEQKRYERELERELENEEEPVEIQEDEAIIPGTKKEQEEILAEEDAERQAERLRRLGYDVEVVPIGVGTEPGEAATRKSAATGRLGYSAAEKKLLGIQDVKKRGKVTTERVSTKKTKTAAKRKGAVRTMIGKSERTVYGAKRIGTVRLVGTHLEEDVDVYELEEKPYDRFVNLVKTWEQRYAAGETEDKPISRASIPTISRVVKNEEKSKKKRVYDIPITYKDFAILQRRSEDIQKILEEVKEQRKRLTKEKIPEGGRLRFPKPEERVKLTEKQRQRMDKLVQEIFEAAEEARESLAPRTEAGRFLLEKLESIGERREEAEKLRGKEKKELLRELDQEEKEARDEAVLLRTRLASTMGIAPKKRGTLLVDVQVTKPKKGESTKKTELANIKIGERGKASRSSPTKKSDFGFAAWKKSKTRDAKTRKIAREIFASFVDDEDAVTLEKSLDRYTDTTKDYVRRLAILQLLLNRKSSVSKESKRFHKVYDSDDSGAAKDKEEELMPELLYGPRSKEFKEFLRKRENALLQVIRENDSWDRSLLKQLPQPEKFEGAEGSDIVKKQILLTPIPTSQVRDAVLGISKKVAPKYKISSLEKALFDASKYGKISTKYYLQRISLVLALLTKTLSGKSPFLSAKLESGLYEMRAIGLIPEDELAPEYLFDDELRPLFLEHKEKVFDALLGMVASRIKGEKKAEKLPSGASLPFPPKLQEKCSNPGSLGIDIGNIVMCYADGVFHCYDVEKEIKSFVQKGKPLGMKLPQEFEKKMRERYSK</sequence>
<evidence type="ECO:0000313" key="4">
    <source>
        <dbReference type="Proteomes" id="UP000232615"/>
    </source>
</evidence>
<accession>V9SG40</accession>